<dbReference type="STRING" id="478744.SAMN05444359_12053"/>
<dbReference type="RefSeq" id="WP_090170711.1">
    <property type="nucleotide sequence ID" value="NZ_FOFB01000020.1"/>
</dbReference>
<dbReference type="InParanoid" id="A0A1H9KD88"/>
<dbReference type="Proteomes" id="UP000199021">
    <property type="component" value="Unassembled WGS sequence"/>
</dbReference>
<evidence type="ECO:0000313" key="2">
    <source>
        <dbReference type="Proteomes" id="UP000199021"/>
    </source>
</evidence>
<name>A0A1H9KD88_9BACT</name>
<protein>
    <submittedName>
        <fullName evidence="1">Uncharacterized protein</fullName>
    </submittedName>
</protein>
<dbReference type="AlphaFoldDB" id="A0A1H9KD88"/>
<accession>A0A1H9KD88</accession>
<sequence length="64" mass="7006">MKKKLQLKKETLVRLREQQLAATQGGNALAESRGVNSADELAVAFASCCRKTCNDPKEEEIGID</sequence>
<dbReference type="EMBL" id="FOFB01000020">
    <property type="protein sequence ID" value="SEQ97018.1"/>
    <property type="molecule type" value="Genomic_DNA"/>
</dbReference>
<dbReference type="NCBIfam" id="NF038153">
    <property type="entry name" value="lant_leader_L1a"/>
    <property type="match status" value="1"/>
</dbReference>
<evidence type="ECO:0000313" key="1">
    <source>
        <dbReference type="EMBL" id="SEQ97018.1"/>
    </source>
</evidence>
<gene>
    <name evidence="1" type="ORF">SAMN05444359_12053</name>
</gene>
<reference evidence="2" key="1">
    <citation type="submission" date="2016-10" db="EMBL/GenBank/DDBJ databases">
        <authorList>
            <person name="Varghese N."/>
            <person name="Submissions S."/>
        </authorList>
    </citation>
    <scope>NUCLEOTIDE SEQUENCE [LARGE SCALE GENOMIC DNA]</scope>
    <source>
        <strain evidence="2">DSM 24740</strain>
    </source>
</reference>
<dbReference type="InterPro" id="IPR058238">
    <property type="entry name" value="Lant_leader_dom"/>
</dbReference>
<organism evidence="1 2">
    <name type="scientific">Neolewinella agarilytica</name>
    <dbReference type="NCBI Taxonomy" id="478744"/>
    <lineage>
        <taxon>Bacteria</taxon>
        <taxon>Pseudomonadati</taxon>
        <taxon>Bacteroidota</taxon>
        <taxon>Saprospiria</taxon>
        <taxon>Saprospirales</taxon>
        <taxon>Lewinellaceae</taxon>
        <taxon>Neolewinella</taxon>
    </lineage>
</organism>
<keyword evidence="2" id="KW-1185">Reference proteome</keyword>
<proteinExistence type="predicted"/>